<gene>
    <name evidence="1" type="ORF">H9W90_06850</name>
</gene>
<accession>A0A7G9LDX4</accession>
<reference evidence="1 2" key="1">
    <citation type="submission" date="2020-08" db="EMBL/GenBank/DDBJ databases">
        <title>Polaribacter sp. L12M9 isolated from gut of the Korean scallop.</title>
        <authorList>
            <person name="Jeong Y.S."/>
        </authorList>
    </citation>
    <scope>NUCLEOTIDE SEQUENCE [LARGE SCALE GENOMIC DNA]</scope>
    <source>
        <strain evidence="1 2">L12M9</strain>
    </source>
</reference>
<evidence type="ECO:0000313" key="2">
    <source>
        <dbReference type="Proteomes" id="UP000515808"/>
    </source>
</evidence>
<sequence length="276" mass="31166">MKKIYILPVFILLFFANCEKVIDVDVPSIDPKLIIDASFEVYFDESPVTANSVVKLRLSADYFDESIPTVANADVFLTDLTNNTIINFSDANLDGDYEPDSNFIPADNIVYELTVIYNNETYKGKATKIKSTPLTSVVQGDRSLLSGKEVELKVDFTDDGTLENYYLFQFTDQIFLTIEDRFFNGADYNFSYFLQEDEIELPTNITVKMSGISKEYYTYFRILLEQSGVNAGGPFQSVPSSLLGNMINTTNEANFPLGYFNIGETDSFNLDLVEKN</sequence>
<evidence type="ECO:0000313" key="1">
    <source>
        <dbReference type="EMBL" id="QNM86823.1"/>
    </source>
</evidence>
<proteinExistence type="predicted"/>
<dbReference type="AlphaFoldDB" id="A0A7G9LDX4"/>
<dbReference type="Proteomes" id="UP000515808">
    <property type="component" value="Chromosome"/>
</dbReference>
<dbReference type="EMBL" id="CP060695">
    <property type="protein sequence ID" value="QNM86823.1"/>
    <property type="molecule type" value="Genomic_DNA"/>
</dbReference>
<dbReference type="RefSeq" id="WP_187483697.1">
    <property type="nucleotide sequence ID" value="NZ_CP060695.1"/>
</dbReference>
<dbReference type="InterPro" id="IPR025345">
    <property type="entry name" value="DUF4249"/>
</dbReference>
<protein>
    <submittedName>
        <fullName evidence="1">DUF4249 domain-containing protein</fullName>
    </submittedName>
</protein>
<organism evidence="1 2">
    <name type="scientific">Polaribacter pectinis</name>
    <dbReference type="NCBI Taxonomy" id="2738844"/>
    <lineage>
        <taxon>Bacteria</taxon>
        <taxon>Pseudomonadati</taxon>
        <taxon>Bacteroidota</taxon>
        <taxon>Flavobacteriia</taxon>
        <taxon>Flavobacteriales</taxon>
        <taxon>Flavobacteriaceae</taxon>
    </lineage>
</organism>
<name>A0A7G9LDX4_9FLAO</name>
<keyword evidence="2" id="KW-1185">Reference proteome</keyword>
<dbReference type="KEGG" id="ppec:H9W90_06850"/>
<dbReference type="Pfam" id="PF14054">
    <property type="entry name" value="DUF4249"/>
    <property type="match status" value="1"/>
</dbReference>